<dbReference type="Gene3D" id="1.10.645.10">
    <property type="entry name" value="Cytochrome-c3 Hydrogenase, chain B"/>
    <property type="match status" value="1"/>
</dbReference>
<evidence type="ECO:0000313" key="4">
    <source>
        <dbReference type="Proteomes" id="UP000671868"/>
    </source>
</evidence>
<organism evidence="3 4">
    <name type="scientific">Billgrantia sulfidoxydans</name>
    <dbReference type="NCBI Taxonomy" id="2733484"/>
    <lineage>
        <taxon>Bacteria</taxon>
        <taxon>Pseudomonadati</taxon>
        <taxon>Pseudomonadota</taxon>
        <taxon>Gammaproteobacteria</taxon>
        <taxon>Oceanospirillales</taxon>
        <taxon>Halomonadaceae</taxon>
        <taxon>Billgrantia</taxon>
    </lineage>
</organism>
<feature type="region of interest" description="Disordered" evidence="1">
    <location>
        <begin position="116"/>
        <end position="138"/>
    </location>
</feature>
<dbReference type="EMBL" id="CP053381">
    <property type="protein sequence ID" value="QTP54011.1"/>
    <property type="molecule type" value="Genomic_DNA"/>
</dbReference>
<dbReference type="SUPFAM" id="SSF56762">
    <property type="entry name" value="HydB/Nqo4-like"/>
    <property type="match status" value="1"/>
</dbReference>
<evidence type="ECO:0000259" key="2">
    <source>
        <dbReference type="Pfam" id="PF00346"/>
    </source>
</evidence>
<dbReference type="InterPro" id="IPR029014">
    <property type="entry name" value="NiFe-Hase_large"/>
</dbReference>
<feature type="domain" description="NADH-quinone oxidoreductase subunit D" evidence="2">
    <location>
        <begin position="290"/>
        <end position="358"/>
    </location>
</feature>
<accession>A0ABX7W2F0</accession>
<sequence>MSWQRRLAARAPAAVFLAEAARIGPVRETLALVPGIRLVDTPRHASVLLVAGVIPTGWRDDLRRIHDQLPAPFASVWCRCEPFEALRNPIRIDVVEALPQGVVETHRELMLGKRDSAPRLLPDEPPNPWEGLGDDGHGGEGMMGGTPYGRPMAMNMQDDRRDGLTLDTLTFRLGPFHSALPPGLQAEVSLQGDLVQAWTVTRKPFAGVVEPIFHAARQSSVPIAELELARARHHLHRLYRGLWLAGWPTMAERALRLAEKLGPNSDVAGLRRELERGGLWRLALPEPGRGVLDEAQARQLGGPAARAAGIDADLRSEDASYRRLGFAPTCREAGDTAARWRQWLDEIEQSLSLAGRAARYDLKTAETAAVETPRGPWAEGFPHDMSDLLGEVLPELEWGEALLTLASLDVAALDPLPLANDWRTGFAEAKREGSP</sequence>
<evidence type="ECO:0000256" key="1">
    <source>
        <dbReference type="SAM" id="MobiDB-lite"/>
    </source>
</evidence>
<keyword evidence="4" id="KW-1185">Reference proteome</keyword>
<reference evidence="3 4" key="1">
    <citation type="journal article" date="2021" name="Front. Microbiol.">
        <title>Aerobic Denitrification and Heterotrophic Sulfur Oxidation in the Genus Halomonas Revealed by Six Novel Species Characterizations and Genome-Based Analysis.</title>
        <authorList>
            <person name="Wang L."/>
            <person name="Shao Z."/>
        </authorList>
    </citation>
    <scope>NUCLEOTIDE SEQUENCE [LARGE SCALE GENOMIC DNA]</scope>
    <source>
        <strain evidence="3 4">MCCC 1A11059</strain>
    </source>
</reference>
<name>A0ABX7W2F0_9GAMM</name>
<evidence type="ECO:0000313" key="3">
    <source>
        <dbReference type="EMBL" id="QTP54011.1"/>
    </source>
</evidence>
<dbReference type="RefSeq" id="WP_209538596.1">
    <property type="nucleotide sequence ID" value="NZ_CP053381.1"/>
</dbReference>
<protein>
    <recommendedName>
        <fullName evidence="2">NADH-quinone oxidoreductase subunit D domain-containing protein</fullName>
    </recommendedName>
</protein>
<gene>
    <name evidence="3" type="ORF">HNO51_04535</name>
</gene>
<dbReference type="SUPFAM" id="SSF56770">
    <property type="entry name" value="HydA/Nqo6-like"/>
    <property type="match status" value="1"/>
</dbReference>
<dbReference type="Proteomes" id="UP000671868">
    <property type="component" value="Chromosome"/>
</dbReference>
<proteinExistence type="predicted"/>
<dbReference type="Pfam" id="PF00346">
    <property type="entry name" value="Complex1_49kDa"/>
    <property type="match status" value="1"/>
</dbReference>
<dbReference type="InterPro" id="IPR001135">
    <property type="entry name" value="NADH_Q_OxRdtase_suD"/>
</dbReference>